<sequence>MYSLGVLLAELLNQQLQKKRRELVLPGAPQDCPQEVVALVEACLSPDPAARPSAGEALRRLRGAAAAAAAAPAPDRGTSS</sequence>
<proteinExistence type="predicted"/>
<name>A0A2P6V8F5_9CHLO</name>
<dbReference type="InterPro" id="IPR011009">
    <property type="entry name" value="Kinase-like_dom_sf"/>
</dbReference>
<dbReference type="SUPFAM" id="SSF56112">
    <property type="entry name" value="Protein kinase-like (PK-like)"/>
    <property type="match status" value="1"/>
</dbReference>
<dbReference type="GO" id="GO:0016301">
    <property type="term" value="F:kinase activity"/>
    <property type="evidence" value="ECO:0007669"/>
    <property type="project" value="UniProtKB-KW"/>
</dbReference>
<reference evidence="1 2" key="1">
    <citation type="journal article" date="2018" name="Plant J.">
        <title>Genome sequences of Chlorella sorokiniana UTEX 1602 and Micractinium conductrix SAG 241.80: implications to maltose excretion by a green alga.</title>
        <authorList>
            <person name="Arriola M.B."/>
            <person name="Velmurugan N."/>
            <person name="Zhang Y."/>
            <person name="Plunkett M.H."/>
            <person name="Hondzo H."/>
            <person name="Barney B.M."/>
        </authorList>
    </citation>
    <scope>NUCLEOTIDE SEQUENCE [LARGE SCALE GENOMIC DNA]</scope>
    <source>
        <strain evidence="1 2">SAG 241.80</strain>
    </source>
</reference>
<dbReference type="Gene3D" id="1.10.510.10">
    <property type="entry name" value="Transferase(Phosphotransferase) domain 1"/>
    <property type="match status" value="1"/>
</dbReference>
<protein>
    <submittedName>
        <fullName evidence="1">Serine threonine-kinase</fullName>
    </submittedName>
</protein>
<evidence type="ECO:0000313" key="2">
    <source>
        <dbReference type="Proteomes" id="UP000239649"/>
    </source>
</evidence>
<dbReference type="Proteomes" id="UP000239649">
    <property type="component" value="Unassembled WGS sequence"/>
</dbReference>
<accession>A0A2P6V8F5</accession>
<comment type="caution">
    <text evidence="1">The sequence shown here is derived from an EMBL/GenBank/DDBJ whole genome shotgun (WGS) entry which is preliminary data.</text>
</comment>
<dbReference type="EMBL" id="LHPF02000020">
    <property type="protein sequence ID" value="PSC70368.1"/>
    <property type="molecule type" value="Genomic_DNA"/>
</dbReference>
<gene>
    <name evidence="1" type="ORF">C2E20_6164</name>
</gene>
<keyword evidence="2" id="KW-1185">Reference proteome</keyword>
<organism evidence="1 2">
    <name type="scientific">Micractinium conductrix</name>
    <dbReference type="NCBI Taxonomy" id="554055"/>
    <lineage>
        <taxon>Eukaryota</taxon>
        <taxon>Viridiplantae</taxon>
        <taxon>Chlorophyta</taxon>
        <taxon>core chlorophytes</taxon>
        <taxon>Trebouxiophyceae</taxon>
        <taxon>Chlorellales</taxon>
        <taxon>Chlorellaceae</taxon>
        <taxon>Chlorella clade</taxon>
        <taxon>Micractinium</taxon>
    </lineage>
</organism>
<evidence type="ECO:0000313" key="1">
    <source>
        <dbReference type="EMBL" id="PSC70368.1"/>
    </source>
</evidence>
<dbReference type="AlphaFoldDB" id="A0A2P6V8F5"/>